<protein>
    <recommendedName>
        <fullName evidence="3">F5/8 type C domain-containing protein</fullName>
    </recommendedName>
</protein>
<name>A0A855XYZ8_9BACL</name>
<dbReference type="Proteomes" id="UP000247078">
    <property type="component" value="Unassembled WGS sequence"/>
</dbReference>
<dbReference type="Gene3D" id="2.60.120.260">
    <property type="entry name" value="Galactose-binding domain-like"/>
    <property type="match status" value="3"/>
</dbReference>
<evidence type="ECO:0008006" key="3">
    <source>
        <dbReference type="Google" id="ProtNLM"/>
    </source>
</evidence>
<evidence type="ECO:0000313" key="2">
    <source>
        <dbReference type="Proteomes" id="UP000247078"/>
    </source>
</evidence>
<dbReference type="EMBL" id="QGTZ01000002">
    <property type="protein sequence ID" value="PWW43812.1"/>
    <property type="molecule type" value="Genomic_DNA"/>
</dbReference>
<dbReference type="AlphaFoldDB" id="A0A855XYZ8"/>
<proteinExistence type="predicted"/>
<sequence length="648" mass="72479">MAQVGDVLALPEKGWARYDNNDVRIKYEGAWTHAGNNNDYNNTESYSNVAGSKIRFKFYGSKLRIIGTQHTDSSAVEISIDGQVESFTFYGSPTTYKRIMYEKYLDSDSLHEVEITLKEAKYVRFDAFDIDFDGQVANTLGAGTLAPDKGWRRYDGSYPSFNYVGVGWTTQVSDTYFGGSMHYTQTVAGTKVTFEFTGSKLRFIGVTHPTHSASIVIVIDGVSSTFSQQGVLIPSCLQFEKLDLPWGRHTVEVYSTVTYGVRLDAVDIDENGYFPYDFNPPKTGGILRNRITDMEVGDYIRCGYSATSAAAGKFFGLGIDTFGSEIPRDGTTIPNGYFFFIKVKEGLLVADRVVQYGVSWFVLNNSGYTQGSNFNYSLIPIMANDTSPALNTPANGWFSASGTLSTAYLAWKASDGVDGAWGWLLPNNVKQGWIEYRFYKPVTVKAYSLKSTTNPTSMPSVWRLEGWDGSSWVTLDTRRYSGWLSTEERIYEADNNRPYSRYRINMDRNDGHANYLGIGKLKFMSEPLNTKIKMLTGGIAYMSHYSYPTQTDEGFGMFPADNEWDEVIANSPWDGSMWGYTSGAFDAEWTADTPYSGFTGQPGGFQMDSQGRTVRGRQGDPKNYWSTLGTYTSPSKIGFRPALEYKYI</sequence>
<evidence type="ECO:0000313" key="1">
    <source>
        <dbReference type="EMBL" id="PWW43812.1"/>
    </source>
</evidence>
<organism evidence="1 2">
    <name type="scientific">Paenibacillus pabuli</name>
    <dbReference type="NCBI Taxonomy" id="1472"/>
    <lineage>
        <taxon>Bacteria</taxon>
        <taxon>Bacillati</taxon>
        <taxon>Bacillota</taxon>
        <taxon>Bacilli</taxon>
        <taxon>Bacillales</taxon>
        <taxon>Paenibacillaceae</taxon>
        <taxon>Paenibacillus</taxon>
    </lineage>
</organism>
<comment type="caution">
    <text evidence="1">The sequence shown here is derived from an EMBL/GenBank/DDBJ whole genome shotgun (WGS) entry which is preliminary data.</text>
</comment>
<accession>A0A855XYZ8</accession>
<gene>
    <name evidence="1" type="ORF">DET56_10238</name>
</gene>
<reference evidence="1 2" key="1">
    <citation type="submission" date="2018-05" db="EMBL/GenBank/DDBJ databases">
        <title>Freshwater and sediment microbial communities from various areas in North America, analyzing microbe dynamics in response to fracking.</title>
        <authorList>
            <person name="Lamendella R."/>
        </authorList>
    </citation>
    <scope>NUCLEOTIDE SEQUENCE [LARGE SCALE GENOMIC DNA]</scope>
    <source>
        <strain evidence="1 2">DB-3</strain>
    </source>
</reference>